<dbReference type="InterPro" id="IPR015424">
    <property type="entry name" value="PyrdxlP-dep_Trfase"/>
</dbReference>
<sequence length="364" mass="40458">MERAVNFNAGPAAIPLEVLKEAQGELLDWKATGMSVMEVSHRSKEYEALHNEAQERFRRLAGMGSEWKVLFLTGGASSQFFMLPMNYLAEGRKASYLVTGSWSKAALKEARRFGACAEISSENPGGGFTRILKTSELDIPSDSTYVHLTSNNTIFGTQWKTWPDTRGVPLVCDMSSDIFSRPFPAGDFSLIYAGAQKNLGPSGLTLVALREDFLARAKTKDQLPTMLSYRVHEEHNSLYNTPPCFSIYMLDLTLRWLEKNGGLKVMGRLNEEKATLVYKAIDSSSGFYRNPVERESRSSMNIVFRLPSPEAEEGFVKEAKAAGIIGVKGHRSVGGIRFSIYNASSLDNVKTAVSFMEDFKKRRG</sequence>
<dbReference type="InterPro" id="IPR000192">
    <property type="entry name" value="Aminotrans_V_dom"/>
</dbReference>
<dbReference type="GO" id="GO:0005737">
    <property type="term" value="C:cytoplasm"/>
    <property type="evidence" value="ECO:0007669"/>
    <property type="project" value="TreeGrafter"/>
</dbReference>
<evidence type="ECO:0000256" key="10">
    <source>
        <dbReference type="ARBA" id="ARBA00047630"/>
    </source>
</evidence>
<dbReference type="InterPro" id="IPR015422">
    <property type="entry name" value="PyrdxlP-dep_Trfase_small"/>
</dbReference>
<dbReference type="HAMAP" id="MF_00160">
    <property type="entry name" value="SerC_aminotrans_5"/>
    <property type="match status" value="1"/>
</dbReference>
<evidence type="ECO:0000256" key="11">
    <source>
        <dbReference type="ARBA" id="ARBA00049007"/>
    </source>
</evidence>
<dbReference type="NCBIfam" id="NF003764">
    <property type="entry name" value="PRK05355.1"/>
    <property type="match status" value="1"/>
</dbReference>
<evidence type="ECO:0000256" key="6">
    <source>
        <dbReference type="ARBA" id="ARBA00022605"/>
    </source>
</evidence>
<proteinExistence type="inferred from homology"/>
<comment type="similarity">
    <text evidence="3">Belongs to the class-V pyridoxal-phosphate-dependent aminotransferase family. SerC subfamily.</text>
</comment>
<evidence type="ECO:0000256" key="3">
    <source>
        <dbReference type="ARBA" id="ARBA00006904"/>
    </source>
</evidence>
<protein>
    <recommendedName>
        <fullName evidence="4">phosphoserine transaminase</fullName>
        <ecNumber evidence="4">2.6.1.52</ecNumber>
    </recommendedName>
</protein>
<comment type="catalytic activity">
    <reaction evidence="11">
        <text>O-phospho-L-serine + 2-oxoglutarate = 3-phosphooxypyruvate + L-glutamate</text>
        <dbReference type="Rhea" id="RHEA:14329"/>
        <dbReference type="ChEBI" id="CHEBI:16810"/>
        <dbReference type="ChEBI" id="CHEBI:18110"/>
        <dbReference type="ChEBI" id="CHEBI:29985"/>
        <dbReference type="ChEBI" id="CHEBI:57524"/>
        <dbReference type="EC" id="2.6.1.52"/>
    </reaction>
</comment>
<evidence type="ECO:0000256" key="2">
    <source>
        <dbReference type="ARBA" id="ARBA00005099"/>
    </source>
</evidence>
<evidence type="ECO:0000313" key="13">
    <source>
        <dbReference type="EMBL" id="MPL64514.1"/>
    </source>
</evidence>
<comment type="catalytic activity">
    <reaction evidence="10">
        <text>4-(phosphooxy)-L-threonine + 2-oxoglutarate = (R)-3-hydroxy-2-oxo-4-phosphooxybutanoate + L-glutamate</text>
        <dbReference type="Rhea" id="RHEA:16573"/>
        <dbReference type="ChEBI" id="CHEBI:16810"/>
        <dbReference type="ChEBI" id="CHEBI:29985"/>
        <dbReference type="ChEBI" id="CHEBI:58452"/>
        <dbReference type="ChEBI" id="CHEBI:58538"/>
        <dbReference type="EC" id="2.6.1.52"/>
    </reaction>
</comment>
<evidence type="ECO:0000256" key="9">
    <source>
        <dbReference type="ARBA" id="ARBA00023299"/>
    </source>
</evidence>
<dbReference type="InterPro" id="IPR015421">
    <property type="entry name" value="PyrdxlP-dep_Trfase_major"/>
</dbReference>
<organism evidence="13">
    <name type="scientific">bioreactor metagenome</name>
    <dbReference type="NCBI Taxonomy" id="1076179"/>
    <lineage>
        <taxon>unclassified sequences</taxon>
        <taxon>metagenomes</taxon>
        <taxon>ecological metagenomes</taxon>
    </lineage>
</organism>
<dbReference type="InterPro" id="IPR022278">
    <property type="entry name" value="Pser_aminoTfrase"/>
</dbReference>
<accession>A0A644TCB9</accession>
<dbReference type="FunFam" id="3.40.640.10:FF:000010">
    <property type="entry name" value="Phosphoserine aminotransferase"/>
    <property type="match status" value="1"/>
</dbReference>
<feature type="domain" description="Aminotransferase class V" evidence="12">
    <location>
        <begin position="5"/>
        <end position="350"/>
    </location>
</feature>
<dbReference type="SUPFAM" id="SSF53383">
    <property type="entry name" value="PLP-dependent transferases"/>
    <property type="match status" value="1"/>
</dbReference>
<name>A0A644TCB9_9ZZZZ</name>
<dbReference type="AlphaFoldDB" id="A0A644TCB9"/>
<dbReference type="EC" id="2.6.1.52" evidence="4"/>
<evidence type="ECO:0000256" key="1">
    <source>
        <dbReference type="ARBA" id="ARBA00001933"/>
    </source>
</evidence>
<comment type="pathway">
    <text evidence="2">Amino-acid biosynthesis; L-serine biosynthesis; L-serine from 3-phospho-D-glycerate: step 2/3.</text>
</comment>
<evidence type="ECO:0000256" key="8">
    <source>
        <dbReference type="ARBA" id="ARBA00022898"/>
    </source>
</evidence>
<evidence type="ECO:0000256" key="7">
    <source>
        <dbReference type="ARBA" id="ARBA00022679"/>
    </source>
</evidence>
<dbReference type="GO" id="GO:0006564">
    <property type="term" value="P:L-serine biosynthetic process"/>
    <property type="evidence" value="ECO:0007669"/>
    <property type="project" value="UniProtKB-KW"/>
</dbReference>
<dbReference type="GO" id="GO:0004648">
    <property type="term" value="F:O-phospho-L-serine:2-oxoglutarate aminotransferase activity"/>
    <property type="evidence" value="ECO:0007669"/>
    <property type="project" value="UniProtKB-EC"/>
</dbReference>
<dbReference type="PANTHER" id="PTHR43247">
    <property type="entry name" value="PHOSPHOSERINE AMINOTRANSFERASE"/>
    <property type="match status" value="1"/>
</dbReference>
<keyword evidence="9" id="KW-0718">Serine biosynthesis</keyword>
<keyword evidence="7 13" id="KW-0808">Transferase</keyword>
<dbReference type="UniPathway" id="UPA00135">
    <property type="reaction ID" value="UER00197"/>
</dbReference>
<evidence type="ECO:0000256" key="5">
    <source>
        <dbReference type="ARBA" id="ARBA00022576"/>
    </source>
</evidence>
<dbReference type="Gene3D" id="3.40.640.10">
    <property type="entry name" value="Type I PLP-dependent aspartate aminotransferase-like (Major domain)"/>
    <property type="match status" value="1"/>
</dbReference>
<dbReference type="PANTHER" id="PTHR43247:SF1">
    <property type="entry name" value="PHOSPHOSERINE AMINOTRANSFERASE"/>
    <property type="match status" value="1"/>
</dbReference>
<keyword evidence="8" id="KW-0663">Pyridoxal phosphate</keyword>
<dbReference type="GO" id="GO:0030170">
    <property type="term" value="F:pyridoxal phosphate binding"/>
    <property type="evidence" value="ECO:0007669"/>
    <property type="project" value="TreeGrafter"/>
</dbReference>
<dbReference type="PIRSF" id="PIRSF000525">
    <property type="entry name" value="SerC"/>
    <property type="match status" value="1"/>
</dbReference>
<reference evidence="13" key="1">
    <citation type="submission" date="2019-08" db="EMBL/GenBank/DDBJ databases">
        <authorList>
            <person name="Kucharzyk K."/>
            <person name="Murdoch R.W."/>
            <person name="Higgins S."/>
            <person name="Loffler F."/>
        </authorList>
    </citation>
    <scope>NUCLEOTIDE SEQUENCE</scope>
</reference>
<dbReference type="FunFam" id="3.90.1150.10:FF:000006">
    <property type="entry name" value="Phosphoserine aminotransferase"/>
    <property type="match status" value="1"/>
</dbReference>
<comment type="cofactor">
    <cofactor evidence="1">
        <name>pyridoxal 5'-phosphate</name>
        <dbReference type="ChEBI" id="CHEBI:597326"/>
    </cofactor>
</comment>
<dbReference type="EMBL" id="VSSQ01000025">
    <property type="protein sequence ID" value="MPL64514.1"/>
    <property type="molecule type" value="Genomic_DNA"/>
</dbReference>
<keyword evidence="6" id="KW-0028">Amino-acid biosynthesis</keyword>
<dbReference type="NCBIfam" id="TIGR01364">
    <property type="entry name" value="serC_1"/>
    <property type="match status" value="1"/>
</dbReference>
<gene>
    <name evidence="13" type="primary">serC_3</name>
    <name evidence="13" type="ORF">SDC9_10169</name>
</gene>
<evidence type="ECO:0000256" key="4">
    <source>
        <dbReference type="ARBA" id="ARBA00013030"/>
    </source>
</evidence>
<comment type="caution">
    <text evidence="13">The sequence shown here is derived from an EMBL/GenBank/DDBJ whole genome shotgun (WGS) entry which is preliminary data.</text>
</comment>
<evidence type="ECO:0000259" key="12">
    <source>
        <dbReference type="Pfam" id="PF00266"/>
    </source>
</evidence>
<dbReference type="Gene3D" id="3.90.1150.10">
    <property type="entry name" value="Aspartate Aminotransferase, domain 1"/>
    <property type="match status" value="1"/>
</dbReference>
<dbReference type="Pfam" id="PF00266">
    <property type="entry name" value="Aminotran_5"/>
    <property type="match status" value="1"/>
</dbReference>
<keyword evidence="5 13" id="KW-0032">Aminotransferase</keyword>